<dbReference type="Gene3D" id="6.10.340.10">
    <property type="match status" value="1"/>
</dbReference>
<dbReference type="InterPro" id="IPR003660">
    <property type="entry name" value="HAMP_dom"/>
</dbReference>
<comment type="similarity">
    <text evidence="2">Belongs to the methyl-accepting chemotaxis (MCP) protein family.</text>
</comment>
<evidence type="ECO:0008006" key="10">
    <source>
        <dbReference type="Google" id="ProtNLM"/>
    </source>
</evidence>
<dbReference type="Pfam" id="PF00015">
    <property type="entry name" value="MCPsignal"/>
    <property type="match status" value="1"/>
</dbReference>
<keyword evidence="5" id="KW-0812">Transmembrane</keyword>
<dbReference type="GO" id="GO:0007165">
    <property type="term" value="P:signal transduction"/>
    <property type="evidence" value="ECO:0007669"/>
    <property type="project" value="UniProtKB-KW"/>
</dbReference>
<feature type="transmembrane region" description="Helical" evidence="5">
    <location>
        <begin position="55"/>
        <end position="74"/>
    </location>
</feature>
<dbReference type="Pfam" id="PF13682">
    <property type="entry name" value="CZB"/>
    <property type="match status" value="1"/>
</dbReference>
<dbReference type="CDD" id="cd06225">
    <property type="entry name" value="HAMP"/>
    <property type="match status" value="1"/>
</dbReference>
<dbReference type="CDD" id="cd11386">
    <property type="entry name" value="MCP_signal"/>
    <property type="match status" value="1"/>
</dbReference>
<dbReference type="PANTHER" id="PTHR32089">
    <property type="entry name" value="METHYL-ACCEPTING CHEMOTAXIS PROTEIN MCPB"/>
    <property type="match status" value="1"/>
</dbReference>
<dbReference type="Gene3D" id="1.10.287.950">
    <property type="entry name" value="Methyl-accepting chemotaxis protein"/>
    <property type="match status" value="1"/>
</dbReference>
<dbReference type="InterPro" id="IPR025991">
    <property type="entry name" value="Chemoreceptor_zinc-bind_dom"/>
</dbReference>
<reference evidence="8 9" key="1">
    <citation type="submission" date="2018-02" db="EMBL/GenBank/DDBJ databases">
        <title>Comparative genomes isolates from brazilian mangrove.</title>
        <authorList>
            <person name="Araujo J.E."/>
            <person name="Taketani R.G."/>
            <person name="Silva M.C.P."/>
            <person name="Loureco M.V."/>
            <person name="Andreote F.D."/>
        </authorList>
    </citation>
    <scope>NUCLEOTIDE SEQUENCE [LARGE SCALE GENOMIC DNA]</scope>
    <source>
        <strain evidence="8 9">NAP PRIS-MGV</strain>
    </source>
</reference>
<keyword evidence="4" id="KW-0175">Coiled coil</keyword>
<feature type="domain" description="HAMP" evidence="7">
    <location>
        <begin position="128"/>
        <end position="182"/>
    </location>
</feature>
<gene>
    <name evidence="8" type="ORF">C5Y98_02075</name>
</gene>
<dbReference type="InterPro" id="IPR004089">
    <property type="entry name" value="MCPsignal_dom"/>
</dbReference>
<evidence type="ECO:0000313" key="8">
    <source>
        <dbReference type="EMBL" id="PQO42648.1"/>
    </source>
</evidence>
<comment type="caution">
    <text evidence="8">The sequence shown here is derived from an EMBL/GenBank/DDBJ whole genome shotgun (WGS) entry which is preliminary data.</text>
</comment>
<dbReference type="EMBL" id="PUIB01000003">
    <property type="protein sequence ID" value="PQO42648.1"/>
    <property type="molecule type" value="Genomic_DNA"/>
</dbReference>
<feature type="domain" description="Methyl-accepting transducer" evidence="6">
    <location>
        <begin position="215"/>
        <end position="437"/>
    </location>
</feature>
<dbReference type="SUPFAM" id="SSF58104">
    <property type="entry name" value="Methyl-accepting chemotaxis protein (MCP) signaling domain"/>
    <property type="match status" value="1"/>
</dbReference>
<dbReference type="Proteomes" id="UP000239388">
    <property type="component" value="Unassembled WGS sequence"/>
</dbReference>
<dbReference type="GO" id="GO:0016020">
    <property type="term" value="C:membrane"/>
    <property type="evidence" value="ECO:0007669"/>
    <property type="project" value="InterPro"/>
</dbReference>
<evidence type="ECO:0000256" key="2">
    <source>
        <dbReference type="ARBA" id="ARBA00029447"/>
    </source>
</evidence>
<dbReference type="PROSITE" id="PS50111">
    <property type="entry name" value="CHEMOTAXIS_TRANSDUC_2"/>
    <property type="match status" value="1"/>
</dbReference>
<feature type="coiled-coil region" evidence="4">
    <location>
        <begin position="279"/>
        <end position="309"/>
    </location>
</feature>
<evidence type="ECO:0000259" key="6">
    <source>
        <dbReference type="PROSITE" id="PS50111"/>
    </source>
</evidence>
<evidence type="ECO:0000256" key="3">
    <source>
        <dbReference type="PROSITE-ProRule" id="PRU00284"/>
    </source>
</evidence>
<dbReference type="Gene3D" id="1.20.120.30">
    <property type="entry name" value="Aspartate receptor, ligand-binding domain"/>
    <property type="match status" value="1"/>
</dbReference>
<feature type="transmembrane region" description="Helical" evidence="5">
    <location>
        <begin position="107"/>
        <end position="127"/>
    </location>
</feature>
<keyword evidence="5" id="KW-0472">Membrane</keyword>
<dbReference type="PANTHER" id="PTHR32089:SF112">
    <property type="entry name" value="LYSOZYME-LIKE PROTEIN-RELATED"/>
    <property type="match status" value="1"/>
</dbReference>
<evidence type="ECO:0000313" key="9">
    <source>
        <dbReference type="Proteomes" id="UP000239388"/>
    </source>
</evidence>
<evidence type="ECO:0000256" key="5">
    <source>
        <dbReference type="SAM" id="Phobius"/>
    </source>
</evidence>
<keyword evidence="1 3" id="KW-0807">Transducer</keyword>
<dbReference type="SMART" id="SM00283">
    <property type="entry name" value="MA"/>
    <property type="match status" value="1"/>
</dbReference>
<evidence type="ECO:0000256" key="1">
    <source>
        <dbReference type="ARBA" id="ARBA00023224"/>
    </source>
</evidence>
<name>A0A2S8GDV8_9BACT</name>
<organism evidence="8 9">
    <name type="scientific">Blastopirellula marina</name>
    <dbReference type="NCBI Taxonomy" id="124"/>
    <lineage>
        <taxon>Bacteria</taxon>
        <taxon>Pseudomonadati</taxon>
        <taxon>Planctomycetota</taxon>
        <taxon>Planctomycetia</taxon>
        <taxon>Pirellulales</taxon>
        <taxon>Pirellulaceae</taxon>
        <taxon>Blastopirellula</taxon>
    </lineage>
</organism>
<evidence type="ECO:0000256" key="4">
    <source>
        <dbReference type="SAM" id="Coils"/>
    </source>
</evidence>
<sequence length="598" mass="64825">MGVVRTRVERGIGTHLSAASTRLCLGQEHLHSEVEFCCHLSLHKVSCIMGIRTKIVLLTIGGCLVALVLTLWGVNAAEGELLRMAAINALVDSPEQVHLPLTHLKQWLLLTLAANLLVFSAVGWFVADRYFRRLKHVARGTRRIIEDGWDLTARIVPSGNDTVTEIATAINGFLDRFQALVGDVARKADRITSSSMELTSKASQVTCETTVMGQESASVSIAAEELSTNMATMAASAEEMSATSHSISSAIEQMSATVAGISRSTRDVADSARRTASLADESNQTIQALREAAKEVEKVIDVIQNIAEQTNLLALNATIESARAGEAGKGFAVVASEVRDLAKQTTEAADEVRTRIESIQTRTGETVDSITSITHAIGEVNRASQETARAVDEQNMATKEIAQSVTQFLTATDSVSNGVNDSASVCQLIAESIVRIDGAISEARGNVATSQTESRQLTEIASLLQEMAGEFRTDCHSFHAAPFKAAHGAWRVRLADMFAGNEEIAASDVASGKDCAFGKWVYTEGLKQFAGDRVFLDIERRHLQVHEFAHEIVDLFNQGEKKEAAEKFGHFRDMTDELFQLLDELEANAARQSEIQPV</sequence>
<evidence type="ECO:0000259" key="7">
    <source>
        <dbReference type="PROSITE" id="PS50885"/>
    </source>
</evidence>
<keyword evidence="5" id="KW-1133">Transmembrane helix</keyword>
<dbReference type="AlphaFoldDB" id="A0A2S8GDV8"/>
<protein>
    <recommendedName>
        <fullName evidence="10">Methyl-accepting chemotaxis protein</fullName>
    </recommendedName>
</protein>
<accession>A0A2S8GDV8</accession>
<dbReference type="PROSITE" id="PS50885">
    <property type="entry name" value="HAMP"/>
    <property type="match status" value="1"/>
</dbReference>
<proteinExistence type="inferred from homology"/>